<comment type="caution">
    <text evidence="22">The sequence shown here is derived from an EMBL/GenBank/DDBJ whole genome shotgun (WGS) entry which is preliminary data.</text>
</comment>
<keyword evidence="5" id="KW-0328">Glycosyltransferase</keyword>
<evidence type="ECO:0000256" key="2">
    <source>
        <dbReference type="ARBA" id="ARBA00004752"/>
    </source>
</evidence>
<keyword evidence="13" id="KW-0961">Cell wall biogenesis/degradation</keyword>
<dbReference type="Pfam" id="PF01098">
    <property type="entry name" value="FTSW_RODA_SPOVE"/>
    <property type="match status" value="1"/>
</dbReference>
<feature type="transmembrane region" description="Helical" evidence="21">
    <location>
        <begin position="136"/>
        <end position="155"/>
    </location>
</feature>
<feature type="transmembrane region" description="Helical" evidence="21">
    <location>
        <begin position="303"/>
        <end position="324"/>
    </location>
</feature>
<proteinExistence type="inferred from homology"/>
<sequence>MLRRIDAPFLILTFILLVGGLLILSSASAALSQKTFGTPYAFLLRQGFAAAVGVAALLVFQAVPYRAWKKFALPLLVGSLLLVAAVFLPEFGYSAGGAHRWLSIGPLSVQPSEILKLSLILYLASWLDRKKGESKGFATAFAPFLVVTGIVGTLLALQPDIGTLAVIGGSAIVLYFLGGGRVSQVAAFFALAAAALAAIVQIAPYRVNRLLVFWNPELDPKGIGYHASQALIAIGSGGFWGRGFGQSIQKYSYLPEPIGDSVFAVVVEEFGFFGGLILTALFFFFLLRAIVIARRAPDFFGKLLAIGLASLIVLQAYINMAAISGLLPLTGIPLPFISYGGTSLVVTLAMVGIILNVSKKA</sequence>
<feature type="transmembrane region" description="Helical" evidence="21">
    <location>
        <begin position="336"/>
        <end position="357"/>
    </location>
</feature>
<keyword evidence="11 21" id="KW-0472">Membrane</keyword>
<dbReference type="GO" id="GO:0051301">
    <property type="term" value="P:cell division"/>
    <property type="evidence" value="ECO:0007669"/>
    <property type="project" value="UniProtKB-KW"/>
</dbReference>
<dbReference type="STRING" id="1802280.A3B37_00395"/>
<keyword evidence="12" id="KW-0131">Cell cycle</keyword>
<evidence type="ECO:0000256" key="17">
    <source>
        <dbReference type="ARBA" id="ARBA00041185"/>
    </source>
</evidence>
<evidence type="ECO:0000256" key="11">
    <source>
        <dbReference type="ARBA" id="ARBA00023136"/>
    </source>
</evidence>
<evidence type="ECO:0000313" key="22">
    <source>
        <dbReference type="EMBL" id="OHA08869.1"/>
    </source>
</evidence>
<evidence type="ECO:0000256" key="1">
    <source>
        <dbReference type="ARBA" id="ARBA00004651"/>
    </source>
</evidence>
<dbReference type="GO" id="GO:0008955">
    <property type="term" value="F:peptidoglycan glycosyltransferase activity"/>
    <property type="evidence" value="ECO:0007669"/>
    <property type="project" value="UniProtKB-EC"/>
</dbReference>
<evidence type="ECO:0000256" key="6">
    <source>
        <dbReference type="ARBA" id="ARBA00022679"/>
    </source>
</evidence>
<dbReference type="PANTHER" id="PTHR30474:SF2">
    <property type="entry name" value="PEPTIDOGLYCAN GLYCOSYLTRANSFERASE FTSW-RELATED"/>
    <property type="match status" value="1"/>
</dbReference>
<feature type="transmembrane region" description="Helical" evidence="21">
    <location>
        <begin position="71"/>
        <end position="89"/>
    </location>
</feature>
<dbReference type="PROSITE" id="PS00428">
    <property type="entry name" value="FTSW_RODA_SPOVE"/>
    <property type="match status" value="1"/>
</dbReference>
<comment type="catalytic activity">
    <reaction evidence="20">
        <text>[GlcNAc-(1-&gt;4)-Mur2Ac(oyl-L-Ala-gamma-D-Glu-L-Lys-D-Ala-D-Ala)](n)-di-trans,octa-cis-undecaprenyl diphosphate + beta-D-GlcNAc-(1-&gt;4)-Mur2Ac(oyl-L-Ala-gamma-D-Glu-L-Lys-D-Ala-D-Ala)-di-trans,octa-cis-undecaprenyl diphosphate = [GlcNAc-(1-&gt;4)-Mur2Ac(oyl-L-Ala-gamma-D-Glu-L-Lys-D-Ala-D-Ala)](n+1)-di-trans,octa-cis-undecaprenyl diphosphate + di-trans,octa-cis-undecaprenyl diphosphate + H(+)</text>
        <dbReference type="Rhea" id="RHEA:23708"/>
        <dbReference type="Rhea" id="RHEA-COMP:9602"/>
        <dbReference type="Rhea" id="RHEA-COMP:9603"/>
        <dbReference type="ChEBI" id="CHEBI:15378"/>
        <dbReference type="ChEBI" id="CHEBI:58405"/>
        <dbReference type="ChEBI" id="CHEBI:60033"/>
        <dbReference type="ChEBI" id="CHEBI:78435"/>
        <dbReference type="EC" id="2.4.99.28"/>
    </reaction>
</comment>
<feature type="transmembrane region" description="Helical" evidence="21">
    <location>
        <begin position="161"/>
        <end position="178"/>
    </location>
</feature>
<evidence type="ECO:0000256" key="21">
    <source>
        <dbReference type="SAM" id="Phobius"/>
    </source>
</evidence>
<evidence type="ECO:0000256" key="10">
    <source>
        <dbReference type="ARBA" id="ARBA00022989"/>
    </source>
</evidence>
<keyword evidence="3" id="KW-1003">Cell membrane</keyword>
<keyword evidence="6" id="KW-0808">Transferase</keyword>
<evidence type="ECO:0000256" key="15">
    <source>
        <dbReference type="ARBA" id="ARBA00033270"/>
    </source>
</evidence>
<dbReference type="AlphaFoldDB" id="A0A1G2LDJ1"/>
<evidence type="ECO:0000256" key="20">
    <source>
        <dbReference type="ARBA" id="ARBA00049902"/>
    </source>
</evidence>
<dbReference type="PANTHER" id="PTHR30474">
    <property type="entry name" value="CELL CYCLE PROTEIN"/>
    <property type="match status" value="1"/>
</dbReference>
<comment type="pathway">
    <text evidence="2">Cell wall biogenesis; peptidoglycan biosynthesis.</text>
</comment>
<dbReference type="NCBIfam" id="TIGR02614">
    <property type="entry name" value="ftsW"/>
    <property type="match status" value="1"/>
</dbReference>
<evidence type="ECO:0000256" key="4">
    <source>
        <dbReference type="ARBA" id="ARBA00022618"/>
    </source>
</evidence>
<evidence type="ECO:0000256" key="13">
    <source>
        <dbReference type="ARBA" id="ARBA00023316"/>
    </source>
</evidence>
<dbReference type="GO" id="GO:0032153">
    <property type="term" value="C:cell division site"/>
    <property type="evidence" value="ECO:0007669"/>
    <property type="project" value="TreeGrafter"/>
</dbReference>
<comment type="subcellular location">
    <subcellularLocation>
        <location evidence="1">Cell membrane</location>
        <topology evidence="1">Multi-pass membrane protein</topology>
    </subcellularLocation>
</comment>
<evidence type="ECO:0000256" key="14">
    <source>
        <dbReference type="ARBA" id="ARBA00032370"/>
    </source>
</evidence>
<keyword evidence="9" id="KW-0573">Peptidoglycan synthesis</keyword>
<gene>
    <name evidence="22" type="ORF">A3B37_00395</name>
</gene>
<evidence type="ECO:0000256" key="16">
    <source>
        <dbReference type="ARBA" id="ARBA00038053"/>
    </source>
</evidence>
<keyword evidence="4 22" id="KW-0132">Cell division</keyword>
<comment type="similarity">
    <text evidence="16">Belongs to the SEDS family. FtsW subfamily.</text>
</comment>
<dbReference type="InterPro" id="IPR013437">
    <property type="entry name" value="FtsW"/>
</dbReference>
<dbReference type="GO" id="GO:0015648">
    <property type="term" value="F:lipid-linked peptidoglycan transporter activity"/>
    <property type="evidence" value="ECO:0007669"/>
    <property type="project" value="TreeGrafter"/>
</dbReference>
<feature type="transmembrane region" description="Helical" evidence="21">
    <location>
        <begin position="185"/>
        <end position="205"/>
    </location>
</feature>
<evidence type="ECO:0000256" key="7">
    <source>
        <dbReference type="ARBA" id="ARBA00022692"/>
    </source>
</evidence>
<evidence type="ECO:0000256" key="3">
    <source>
        <dbReference type="ARBA" id="ARBA00022475"/>
    </source>
</evidence>
<organism evidence="22 23">
    <name type="scientific">Candidatus Sungbacteria bacterium RIFCSPLOWO2_01_FULL_59_16</name>
    <dbReference type="NCBI Taxonomy" id="1802280"/>
    <lineage>
        <taxon>Bacteria</taxon>
        <taxon>Candidatus Sungiibacteriota</taxon>
    </lineage>
</organism>
<keyword evidence="10 21" id="KW-1133">Transmembrane helix</keyword>
<reference evidence="22 23" key="1">
    <citation type="journal article" date="2016" name="Nat. Commun.">
        <title>Thousands of microbial genomes shed light on interconnected biogeochemical processes in an aquifer system.</title>
        <authorList>
            <person name="Anantharaman K."/>
            <person name="Brown C.T."/>
            <person name="Hug L.A."/>
            <person name="Sharon I."/>
            <person name="Castelle C.J."/>
            <person name="Probst A.J."/>
            <person name="Thomas B.C."/>
            <person name="Singh A."/>
            <person name="Wilkins M.J."/>
            <person name="Karaoz U."/>
            <person name="Brodie E.L."/>
            <person name="Williams K.H."/>
            <person name="Hubbard S.S."/>
            <person name="Banfield J.F."/>
        </authorList>
    </citation>
    <scope>NUCLEOTIDE SEQUENCE [LARGE SCALE GENOMIC DNA]</scope>
</reference>
<evidence type="ECO:0000256" key="9">
    <source>
        <dbReference type="ARBA" id="ARBA00022984"/>
    </source>
</evidence>
<dbReference type="GO" id="GO:0008360">
    <property type="term" value="P:regulation of cell shape"/>
    <property type="evidence" value="ECO:0007669"/>
    <property type="project" value="UniProtKB-KW"/>
</dbReference>
<dbReference type="GO" id="GO:0005886">
    <property type="term" value="C:plasma membrane"/>
    <property type="evidence" value="ECO:0007669"/>
    <property type="project" value="UniProtKB-SubCell"/>
</dbReference>
<feature type="transmembrane region" description="Helical" evidence="21">
    <location>
        <begin position="101"/>
        <end position="124"/>
    </location>
</feature>
<feature type="transmembrane region" description="Helical" evidence="21">
    <location>
        <begin position="39"/>
        <end position="59"/>
    </location>
</feature>
<evidence type="ECO:0000256" key="5">
    <source>
        <dbReference type="ARBA" id="ARBA00022676"/>
    </source>
</evidence>
<evidence type="ECO:0000256" key="19">
    <source>
        <dbReference type="ARBA" id="ARBA00044770"/>
    </source>
</evidence>
<dbReference type="EC" id="2.4.99.28" evidence="19"/>
<dbReference type="Proteomes" id="UP000176705">
    <property type="component" value="Unassembled WGS sequence"/>
</dbReference>
<evidence type="ECO:0000256" key="12">
    <source>
        <dbReference type="ARBA" id="ARBA00023306"/>
    </source>
</evidence>
<dbReference type="GO" id="GO:0009252">
    <property type="term" value="P:peptidoglycan biosynthetic process"/>
    <property type="evidence" value="ECO:0007669"/>
    <property type="project" value="UniProtKB-KW"/>
</dbReference>
<keyword evidence="7 21" id="KW-0812">Transmembrane</keyword>
<accession>A0A1G2LDJ1</accession>
<dbReference type="InterPro" id="IPR001182">
    <property type="entry name" value="FtsW/RodA"/>
</dbReference>
<evidence type="ECO:0000256" key="18">
    <source>
        <dbReference type="ARBA" id="ARBA00041418"/>
    </source>
</evidence>
<keyword evidence="8" id="KW-0133">Cell shape</keyword>
<evidence type="ECO:0000256" key="8">
    <source>
        <dbReference type="ARBA" id="ARBA00022960"/>
    </source>
</evidence>
<protein>
    <recommendedName>
        <fullName evidence="17">Probable peptidoglycan glycosyltransferase FtsW</fullName>
        <ecNumber evidence="19">2.4.99.28</ecNumber>
    </recommendedName>
    <alternativeName>
        <fullName evidence="18">Cell division protein FtsW</fullName>
    </alternativeName>
    <alternativeName>
        <fullName evidence="15">Cell wall polymerase</fullName>
    </alternativeName>
    <alternativeName>
        <fullName evidence="14">Peptidoglycan polymerase</fullName>
    </alternativeName>
</protein>
<feature type="transmembrane region" description="Helical" evidence="21">
    <location>
        <begin position="270"/>
        <end position="291"/>
    </location>
</feature>
<evidence type="ECO:0000313" key="23">
    <source>
        <dbReference type="Proteomes" id="UP000176705"/>
    </source>
</evidence>
<name>A0A1G2LDJ1_9BACT</name>
<dbReference type="GO" id="GO:0071555">
    <property type="term" value="P:cell wall organization"/>
    <property type="evidence" value="ECO:0007669"/>
    <property type="project" value="UniProtKB-KW"/>
</dbReference>
<dbReference type="InterPro" id="IPR018365">
    <property type="entry name" value="Cell_cycle_FtsW-rel_CS"/>
</dbReference>
<dbReference type="EMBL" id="MHQS01000010">
    <property type="protein sequence ID" value="OHA08869.1"/>
    <property type="molecule type" value="Genomic_DNA"/>
</dbReference>